<dbReference type="Pfam" id="PF24068">
    <property type="entry name" value="TPD1_C"/>
    <property type="match status" value="1"/>
</dbReference>
<dbReference type="OrthoDB" id="1572689at2759"/>
<gene>
    <name evidence="3" type="ORF">E3N88_21196</name>
</gene>
<dbReference type="Proteomes" id="UP000326396">
    <property type="component" value="Linkage Group LG19"/>
</dbReference>
<protein>
    <recommendedName>
        <fullName evidence="5">Protein TAPETUM DETERMINANT 1</fullName>
    </recommendedName>
</protein>
<evidence type="ECO:0000313" key="3">
    <source>
        <dbReference type="EMBL" id="KAD4889123.1"/>
    </source>
</evidence>
<feature type="transmembrane region" description="Helical" evidence="2">
    <location>
        <begin position="12"/>
        <end position="34"/>
    </location>
</feature>
<dbReference type="GO" id="GO:0001709">
    <property type="term" value="P:cell fate determination"/>
    <property type="evidence" value="ECO:0007669"/>
    <property type="project" value="TreeGrafter"/>
</dbReference>
<keyword evidence="2" id="KW-0472">Membrane</keyword>
<accession>A0A5N6NL12</accession>
<evidence type="ECO:0000313" key="4">
    <source>
        <dbReference type="Proteomes" id="UP000326396"/>
    </source>
</evidence>
<name>A0A5N6NL12_9ASTR</name>
<proteinExistence type="predicted"/>
<organism evidence="3 4">
    <name type="scientific">Mikania micrantha</name>
    <name type="common">bitter vine</name>
    <dbReference type="NCBI Taxonomy" id="192012"/>
    <lineage>
        <taxon>Eukaryota</taxon>
        <taxon>Viridiplantae</taxon>
        <taxon>Streptophyta</taxon>
        <taxon>Embryophyta</taxon>
        <taxon>Tracheophyta</taxon>
        <taxon>Spermatophyta</taxon>
        <taxon>Magnoliopsida</taxon>
        <taxon>eudicotyledons</taxon>
        <taxon>Gunneridae</taxon>
        <taxon>Pentapetalae</taxon>
        <taxon>asterids</taxon>
        <taxon>campanulids</taxon>
        <taxon>Asterales</taxon>
        <taxon>Asteraceae</taxon>
        <taxon>Asteroideae</taxon>
        <taxon>Heliantheae alliance</taxon>
        <taxon>Eupatorieae</taxon>
        <taxon>Mikania</taxon>
    </lineage>
</organism>
<dbReference type="EMBL" id="SZYD01000011">
    <property type="protein sequence ID" value="KAD4889123.1"/>
    <property type="molecule type" value="Genomic_DNA"/>
</dbReference>
<sequence length="189" mass="20736">MMTKLSSKRHIALAMAAISVLILMITMIAFVTGVTQYGGSMVETRNSTIVTAESTILKSTIPFGPRRKLLLPRDAAAQVEVQPNRIWGDKCSASDIVINQGPTSPLPNGIPTYTVEIMNVCATGCDISRIHVSCGWFSSARLINPRLFKRLRYNDCLVNNGKPLINGRTISFQYANTFPYHLSISSVVC</sequence>
<comment type="caution">
    <text evidence="3">The sequence shown here is derived from an EMBL/GenBank/DDBJ whole genome shotgun (WGS) entry which is preliminary data.</text>
</comment>
<dbReference type="InterPro" id="IPR040361">
    <property type="entry name" value="TPD1"/>
</dbReference>
<evidence type="ECO:0008006" key="5">
    <source>
        <dbReference type="Google" id="ProtNLM"/>
    </source>
</evidence>
<evidence type="ECO:0000256" key="1">
    <source>
        <dbReference type="ARBA" id="ARBA00022729"/>
    </source>
</evidence>
<dbReference type="AlphaFoldDB" id="A0A5N6NL12"/>
<keyword evidence="2" id="KW-0812">Transmembrane</keyword>
<keyword evidence="1" id="KW-0732">Signal</keyword>
<dbReference type="PANTHER" id="PTHR33184:SF67">
    <property type="entry name" value="PROTEIN TAPETUM DETERMINANT 1"/>
    <property type="match status" value="1"/>
</dbReference>
<evidence type="ECO:0000256" key="2">
    <source>
        <dbReference type="SAM" id="Phobius"/>
    </source>
</evidence>
<keyword evidence="4" id="KW-1185">Reference proteome</keyword>
<dbReference type="PANTHER" id="PTHR33184">
    <property type="entry name" value="PROTEIN TAPETUM DETERMINANT 1-LIKE-RELATED"/>
    <property type="match status" value="1"/>
</dbReference>
<reference evidence="3 4" key="1">
    <citation type="submission" date="2019-05" db="EMBL/GenBank/DDBJ databases">
        <title>Mikania micrantha, genome provides insights into the molecular mechanism of rapid growth.</title>
        <authorList>
            <person name="Liu B."/>
        </authorList>
    </citation>
    <scope>NUCLEOTIDE SEQUENCE [LARGE SCALE GENOMIC DNA]</scope>
    <source>
        <strain evidence="3">NLD-2019</strain>
        <tissue evidence="3">Leaf</tissue>
    </source>
</reference>
<keyword evidence="2" id="KW-1133">Transmembrane helix</keyword>